<comment type="caution">
    <text evidence="8">The sequence shown here is derived from an EMBL/GenBank/DDBJ whole genome shotgun (WGS) entry which is preliminary data.</text>
</comment>
<dbReference type="GO" id="GO:0004637">
    <property type="term" value="F:phosphoribosylamine-glycine ligase activity"/>
    <property type="evidence" value="ECO:0007669"/>
    <property type="project" value="InterPro"/>
</dbReference>
<keyword evidence="4" id="KW-0658">Purine biosynthesis</keyword>
<dbReference type="PANTHER" id="PTHR43472">
    <property type="entry name" value="PHOSPHORIBOSYLAMINE--GLYCINE LIGASE"/>
    <property type="match status" value="1"/>
</dbReference>
<keyword evidence="3" id="KW-0547">Nucleotide-binding</keyword>
<feature type="domain" description="Phosphoribosylglycinamide synthetase N-terminal" evidence="7">
    <location>
        <begin position="1"/>
        <end position="91"/>
    </location>
</feature>
<keyword evidence="1" id="KW-0436">Ligase</keyword>
<evidence type="ECO:0000256" key="1">
    <source>
        <dbReference type="ARBA" id="ARBA00022598"/>
    </source>
</evidence>
<dbReference type="PANTHER" id="PTHR43472:SF1">
    <property type="entry name" value="PHOSPHORIBOSYLAMINE--GLYCINE LIGASE, CHLOROPLASTIC"/>
    <property type="match status" value="1"/>
</dbReference>
<keyword evidence="6" id="KW-0464">Manganese</keyword>
<dbReference type="EMBL" id="BARU01011736">
    <property type="protein sequence ID" value="GAH32793.1"/>
    <property type="molecule type" value="Genomic_DNA"/>
</dbReference>
<name>X1GIF1_9ZZZZ</name>
<reference evidence="8" key="1">
    <citation type="journal article" date="2014" name="Front. Microbiol.">
        <title>High frequency of phylogenetically diverse reductive dehalogenase-homologous genes in deep subseafloor sedimentary metagenomes.</title>
        <authorList>
            <person name="Kawai M."/>
            <person name="Futagami T."/>
            <person name="Toyoda A."/>
            <person name="Takaki Y."/>
            <person name="Nishi S."/>
            <person name="Hori S."/>
            <person name="Arai W."/>
            <person name="Tsubouchi T."/>
            <person name="Morono Y."/>
            <person name="Uchiyama I."/>
            <person name="Ito T."/>
            <person name="Fujiyama A."/>
            <person name="Inagaki F."/>
            <person name="Takami H."/>
        </authorList>
    </citation>
    <scope>NUCLEOTIDE SEQUENCE</scope>
    <source>
        <strain evidence="8">Expedition CK06-06</strain>
    </source>
</reference>
<dbReference type="AlphaFoldDB" id="X1GIF1"/>
<dbReference type="InterPro" id="IPR000115">
    <property type="entry name" value="PRibGlycinamide_synth"/>
</dbReference>
<sequence length="92" mass="9721">MVVGGGAREHTLVWKLAQSPKVREIYVAPGNAGTAKVAHNLDISPTDIESLAKAAQEKRIELVVVGPEVPLADGIVDRFQDTGISIFGTTKA</sequence>
<gene>
    <name evidence="8" type="ORF">S03H2_21929</name>
</gene>
<evidence type="ECO:0000256" key="4">
    <source>
        <dbReference type="ARBA" id="ARBA00022755"/>
    </source>
</evidence>
<dbReference type="InterPro" id="IPR016185">
    <property type="entry name" value="PreATP-grasp_dom_sf"/>
</dbReference>
<dbReference type="SUPFAM" id="SSF52440">
    <property type="entry name" value="PreATP-grasp domain"/>
    <property type="match status" value="1"/>
</dbReference>
<dbReference type="FunFam" id="3.40.50.20:FF:000006">
    <property type="entry name" value="Phosphoribosylamine--glycine ligase, chloroplastic"/>
    <property type="match status" value="1"/>
</dbReference>
<dbReference type="InterPro" id="IPR020562">
    <property type="entry name" value="PRibGlycinamide_synth_N"/>
</dbReference>
<protein>
    <recommendedName>
        <fullName evidence="7">Phosphoribosylglycinamide synthetase N-terminal domain-containing protein</fullName>
    </recommendedName>
</protein>
<dbReference type="Pfam" id="PF02844">
    <property type="entry name" value="GARS_N"/>
    <property type="match status" value="1"/>
</dbReference>
<proteinExistence type="predicted"/>
<evidence type="ECO:0000313" key="8">
    <source>
        <dbReference type="EMBL" id="GAH32793.1"/>
    </source>
</evidence>
<evidence type="ECO:0000259" key="7">
    <source>
        <dbReference type="Pfam" id="PF02844"/>
    </source>
</evidence>
<keyword evidence="5" id="KW-0067">ATP-binding</keyword>
<evidence type="ECO:0000256" key="2">
    <source>
        <dbReference type="ARBA" id="ARBA00022723"/>
    </source>
</evidence>
<evidence type="ECO:0000256" key="3">
    <source>
        <dbReference type="ARBA" id="ARBA00022741"/>
    </source>
</evidence>
<keyword evidence="2" id="KW-0479">Metal-binding</keyword>
<dbReference type="Gene3D" id="3.40.50.20">
    <property type="match status" value="1"/>
</dbReference>
<evidence type="ECO:0000256" key="5">
    <source>
        <dbReference type="ARBA" id="ARBA00022840"/>
    </source>
</evidence>
<dbReference type="GO" id="GO:0005524">
    <property type="term" value="F:ATP binding"/>
    <property type="evidence" value="ECO:0007669"/>
    <property type="project" value="UniProtKB-KW"/>
</dbReference>
<feature type="non-terminal residue" evidence="8">
    <location>
        <position position="92"/>
    </location>
</feature>
<organism evidence="8">
    <name type="scientific">marine sediment metagenome</name>
    <dbReference type="NCBI Taxonomy" id="412755"/>
    <lineage>
        <taxon>unclassified sequences</taxon>
        <taxon>metagenomes</taxon>
        <taxon>ecological metagenomes</taxon>
    </lineage>
</organism>
<accession>X1GIF1</accession>
<dbReference type="GO" id="GO:0046872">
    <property type="term" value="F:metal ion binding"/>
    <property type="evidence" value="ECO:0007669"/>
    <property type="project" value="UniProtKB-KW"/>
</dbReference>
<evidence type="ECO:0000256" key="6">
    <source>
        <dbReference type="ARBA" id="ARBA00023211"/>
    </source>
</evidence>
<dbReference type="GO" id="GO:0006164">
    <property type="term" value="P:purine nucleotide biosynthetic process"/>
    <property type="evidence" value="ECO:0007669"/>
    <property type="project" value="UniProtKB-KW"/>
</dbReference>
<dbReference type="GO" id="GO:0009113">
    <property type="term" value="P:purine nucleobase biosynthetic process"/>
    <property type="evidence" value="ECO:0007669"/>
    <property type="project" value="InterPro"/>
</dbReference>